<comment type="function">
    <text evidence="7">Catalyzes the transfer of the diacylglyceryl group from phosphatidylglycerol to the sulfhydryl group of the N-terminal cysteine of a prolipoprotein, the first step in the formation of mature lipoproteins.</text>
</comment>
<dbReference type="NCBIfam" id="TIGR00544">
    <property type="entry name" value="lgt"/>
    <property type="match status" value="1"/>
</dbReference>
<dbReference type="PANTHER" id="PTHR30589:SF0">
    <property type="entry name" value="PHOSPHATIDYLGLYCEROL--PROLIPOPROTEIN DIACYLGLYCERYL TRANSFERASE"/>
    <property type="match status" value="1"/>
</dbReference>
<dbReference type="RefSeq" id="WP_310547502.1">
    <property type="nucleotide sequence ID" value="NZ_JAVKGR010000002.1"/>
</dbReference>
<dbReference type="InterPro" id="IPR001640">
    <property type="entry name" value="Lgt"/>
</dbReference>
<protein>
    <recommendedName>
        <fullName evidence="7">Phosphatidylglycerol--prolipoprotein diacylglyceryl transferase</fullName>
        <ecNumber evidence="7">2.5.1.145</ecNumber>
    </recommendedName>
</protein>
<evidence type="ECO:0000313" key="9">
    <source>
        <dbReference type="EMBL" id="MDR8018509.1"/>
    </source>
</evidence>
<feature type="transmembrane region" description="Helical" evidence="7">
    <location>
        <begin position="125"/>
        <end position="143"/>
    </location>
</feature>
<feature type="transmembrane region" description="Helical" evidence="7">
    <location>
        <begin position="188"/>
        <end position="206"/>
    </location>
</feature>
<reference evidence="9 10" key="1">
    <citation type="submission" date="2023-09" db="EMBL/GenBank/DDBJ databases">
        <title>Description of three actinobacteria isolated from air of manufacturing shop in a pharmaceutical factory.</title>
        <authorList>
            <person name="Zhang D.-F."/>
        </authorList>
    </citation>
    <scope>NUCLEOTIDE SEQUENCE [LARGE SCALE GENOMIC DNA]</scope>
    <source>
        <strain evidence="9 10">LY-0111</strain>
    </source>
</reference>
<proteinExistence type="inferred from homology"/>
<dbReference type="EC" id="2.5.1.145" evidence="7"/>
<feature type="binding site" evidence="7">
    <location>
        <position position="144"/>
    </location>
    <ligand>
        <name>a 1,2-diacyl-sn-glycero-3-phospho-(1'-sn-glycerol)</name>
        <dbReference type="ChEBI" id="CHEBI:64716"/>
    </ligand>
</feature>
<evidence type="ECO:0000256" key="7">
    <source>
        <dbReference type="HAMAP-Rule" id="MF_01147"/>
    </source>
</evidence>
<evidence type="ECO:0000256" key="8">
    <source>
        <dbReference type="SAM" id="MobiDB-lite"/>
    </source>
</evidence>
<dbReference type="EMBL" id="JAVKGR010000002">
    <property type="protein sequence ID" value="MDR8018509.1"/>
    <property type="molecule type" value="Genomic_DNA"/>
</dbReference>
<keyword evidence="4 7" id="KW-0812">Transmembrane</keyword>
<feature type="transmembrane region" description="Helical" evidence="7">
    <location>
        <begin position="24"/>
        <end position="43"/>
    </location>
</feature>
<gene>
    <name evidence="7 9" type="primary">lgt</name>
    <name evidence="9" type="ORF">RIL96_02870</name>
</gene>
<comment type="pathway">
    <text evidence="7">Protein modification; lipoprotein biosynthesis (diacylglyceryl transfer).</text>
</comment>
<dbReference type="PANTHER" id="PTHR30589">
    <property type="entry name" value="PROLIPOPROTEIN DIACYLGLYCERYL TRANSFERASE"/>
    <property type="match status" value="1"/>
</dbReference>
<evidence type="ECO:0000256" key="6">
    <source>
        <dbReference type="ARBA" id="ARBA00023136"/>
    </source>
</evidence>
<evidence type="ECO:0000256" key="4">
    <source>
        <dbReference type="ARBA" id="ARBA00022692"/>
    </source>
</evidence>
<keyword evidence="5 7" id="KW-1133">Transmembrane helix</keyword>
<evidence type="ECO:0000313" key="10">
    <source>
        <dbReference type="Proteomes" id="UP001251870"/>
    </source>
</evidence>
<feature type="transmembrane region" description="Helical" evidence="7">
    <location>
        <begin position="213"/>
        <end position="231"/>
    </location>
</feature>
<comment type="similarity">
    <text evidence="1 7">Belongs to the Lgt family.</text>
</comment>
<keyword evidence="3 7" id="KW-0808">Transferase</keyword>
<evidence type="ECO:0000256" key="2">
    <source>
        <dbReference type="ARBA" id="ARBA00022475"/>
    </source>
</evidence>
<sequence length="375" mass="40855">MLHIAAGIPAPPFEGLDIVGPFRLTMYGLCIAVGIALAFYVTRRLWVSRGGRPENVLDAGIWAVLLGIVGGRLYHVITSPDAYFGEGGDISRIPQIWLGGLGIIGAVLLGAVGVWLGCRRYGMKFPAFTDAVVPGVLLAQAIGRWGNYFNQELYGAPTTLPWGLNVDVEARVSAVSHMSEATLFHPTFLYESVWNLLGFLGLLLLYRRFQVKAGMLTWTYVAYYSLGRFWIESLRIDELDKSTQWISLFGVSWRLNMWISLLLFVLAVVMLVLLWSRRPQSAEAIAEEREVYRPDAAERTPQVESEEQDGDGGGADGDVDGDTCGDADGDADSAREDESSDDVDADDDEADDADADSDDVEKAAAERGGSTGSTT</sequence>
<evidence type="ECO:0000256" key="1">
    <source>
        <dbReference type="ARBA" id="ARBA00007150"/>
    </source>
</evidence>
<organism evidence="9 10">
    <name type="scientific">Nesterenkonia aerolata</name>
    <dbReference type="NCBI Taxonomy" id="3074079"/>
    <lineage>
        <taxon>Bacteria</taxon>
        <taxon>Bacillati</taxon>
        <taxon>Actinomycetota</taxon>
        <taxon>Actinomycetes</taxon>
        <taxon>Micrococcales</taxon>
        <taxon>Micrococcaceae</taxon>
        <taxon>Nesterenkonia</taxon>
    </lineage>
</organism>
<feature type="transmembrane region" description="Helical" evidence="7">
    <location>
        <begin position="97"/>
        <end position="118"/>
    </location>
</feature>
<evidence type="ECO:0000256" key="3">
    <source>
        <dbReference type="ARBA" id="ARBA00022679"/>
    </source>
</evidence>
<keyword evidence="6 7" id="KW-0472">Membrane</keyword>
<comment type="caution">
    <text evidence="9">The sequence shown here is derived from an EMBL/GenBank/DDBJ whole genome shotgun (WGS) entry which is preliminary data.</text>
</comment>
<dbReference type="PROSITE" id="PS01311">
    <property type="entry name" value="LGT"/>
    <property type="match status" value="1"/>
</dbReference>
<feature type="transmembrane region" description="Helical" evidence="7">
    <location>
        <begin position="55"/>
        <end position="77"/>
    </location>
</feature>
<accession>A0ABU2DPX7</accession>
<feature type="region of interest" description="Disordered" evidence="8">
    <location>
        <begin position="293"/>
        <end position="375"/>
    </location>
</feature>
<evidence type="ECO:0000256" key="5">
    <source>
        <dbReference type="ARBA" id="ARBA00022989"/>
    </source>
</evidence>
<dbReference type="HAMAP" id="MF_01147">
    <property type="entry name" value="Lgt"/>
    <property type="match status" value="1"/>
</dbReference>
<dbReference type="GO" id="GO:0008961">
    <property type="term" value="F:phosphatidylglycerol-prolipoprotein diacylglyceryl transferase activity"/>
    <property type="evidence" value="ECO:0007669"/>
    <property type="project" value="UniProtKB-EC"/>
</dbReference>
<keyword evidence="2 7" id="KW-1003">Cell membrane</keyword>
<comment type="catalytic activity">
    <reaction evidence="7">
        <text>L-cysteinyl-[prolipoprotein] + a 1,2-diacyl-sn-glycero-3-phospho-(1'-sn-glycerol) = an S-1,2-diacyl-sn-glyceryl-L-cysteinyl-[prolipoprotein] + sn-glycerol 1-phosphate + H(+)</text>
        <dbReference type="Rhea" id="RHEA:56712"/>
        <dbReference type="Rhea" id="RHEA-COMP:14679"/>
        <dbReference type="Rhea" id="RHEA-COMP:14680"/>
        <dbReference type="ChEBI" id="CHEBI:15378"/>
        <dbReference type="ChEBI" id="CHEBI:29950"/>
        <dbReference type="ChEBI" id="CHEBI:57685"/>
        <dbReference type="ChEBI" id="CHEBI:64716"/>
        <dbReference type="ChEBI" id="CHEBI:140658"/>
        <dbReference type="EC" id="2.5.1.145"/>
    </reaction>
</comment>
<feature type="compositionally biased region" description="Acidic residues" evidence="8">
    <location>
        <begin position="317"/>
        <end position="331"/>
    </location>
</feature>
<name>A0ABU2DPX7_9MICC</name>
<dbReference type="Pfam" id="PF01790">
    <property type="entry name" value="LGT"/>
    <property type="match status" value="1"/>
</dbReference>
<keyword evidence="10" id="KW-1185">Reference proteome</keyword>
<dbReference type="Proteomes" id="UP001251870">
    <property type="component" value="Unassembled WGS sequence"/>
</dbReference>
<comment type="subcellular location">
    <subcellularLocation>
        <location evidence="7">Cell membrane</location>
        <topology evidence="7">Multi-pass membrane protein</topology>
    </subcellularLocation>
</comment>
<feature type="compositionally biased region" description="Acidic residues" evidence="8">
    <location>
        <begin position="338"/>
        <end position="359"/>
    </location>
</feature>
<feature type="transmembrane region" description="Helical" evidence="7">
    <location>
        <begin position="251"/>
        <end position="275"/>
    </location>
</feature>